<evidence type="ECO:0000256" key="3">
    <source>
        <dbReference type="ARBA" id="ARBA00006171"/>
    </source>
</evidence>
<comment type="caution">
    <text evidence="5">The sequence shown here is derived from an EMBL/GenBank/DDBJ whole genome shotgun (WGS) entry which is preliminary data.</text>
</comment>
<dbReference type="NCBIfam" id="TIGR01549">
    <property type="entry name" value="HAD-SF-IA-v1"/>
    <property type="match status" value="1"/>
</dbReference>
<proteinExistence type="inferred from homology"/>
<dbReference type="PANTHER" id="PTHR43434:SF1">
    <property type="entry name" value="PHOSPHOGLYCOLATE PHOSPHATASE"/>
    <property type="match status" value="1"/>
</dbReference>
<dbReference type="InterPro" id="IPR036412">
    <property type="entry name" value="HAD-like_sf"/>
</dbReference>
<organism evidence="5 6">
    <name type="scientific">Candidatus Cryptobacteroides intestinavium</name>
    <dbReference type="NCBI Taxonomy" id="2840766"/>
    <lineage>
        <taxon>Bacteria</taxon>
        <taxon>Pseudomonadati</taxon>
        <taxon>Bacteroidota</taxon>
        <taxon>Bacteroidia</taxon>
        <taxon>Bacteroidales</taxon>
        <taxon>Candidatus Cryptobacteroides</taxon>
    </lineage>
</organism>
<dbReference type="EMBL" id="JADIMI010000016">
    <property type="protein sequence ID" value="MBO8451635.1"/>
    <property type="molecule type" value="Genomic_DNA"/>
</dbReference>
<dbReference type="GO" id="GO:0005829">
    <property type="term" value="C:cytosol"/>
    <property type="evidence" value="ECO:0007669"/>
    <property type="project" value="TreeGrafter"/>
</dbReference>
<dbReference type="Gene3D" id="1.10.150.240">
    <property type="entry name" value="Putative phosphatase, domain 2"/>
    <property type="match status" value="1"/>
</dbReference>
<gene>
    <name evidence="5" type="ORF">IAC06_01955</name>
</gene>
<comment type="similarity">
    <text evidence="3">Belongs to the HAD-like hydrolase superfamily. CbbY/CbbZ/Gph/YieH family.</text>
</comment>
<evidence type="ECO:0000256" key="4">
    <source>
        <dbReference type="ARBA" id="ARBA00013078"/>
    </source>
</evidence>
<reference evidence="5" key="1">
    <citation type="submission" date="2020-10" db="EMBL/GenBank/DDBJ databases">
        <authorList>
            <person name="Gilroy R."/>
        </authorList>
    </citation>
    <scope>NUCLEOTIDE SEQUENCE</scope>
    <source>
        <strain evidence="5">B1-20833</strain>
    </source>
</reference>
<protein>
    <recommendedName>
        <fullName evidence="4">phosphoglycolate phosphatase</fullName>
        <ecNumber evidence="4">3.1.3.18</ecNumber>
    </recommendedName>
</protein>
<sequence length="223" mass="24756">MTRLAIFDLDGTLLDTIEDLAAACNYALKGCGCPERRLGEYNGMVGRGIYNLFRAALPEDRRTEDMVQKMAGIFIPYYDRHKCDLTKPYPGIMELLGRLSAEKVKLAIASNKYQEGAESIVASYFGQFGFVQVLGQSEGRPIKPSPEIVEEIMSRVDGIQKDEVIYIGDSDVDMLTGRNAGVRTVGVTWGFRSREELLACSPWRLADSPEMLGDLILGCTDRI</sequence>
<dbReference type="GO" id="GO:0006281">
    <property type="term" value="P:DNA repair"/>
    <property type="evidence" value="ECO:0007669"/>
    <property type="project" value="TreeGrafter"/>
</dbReference>
<keyword evidence="5" id="KW-0378">Hydrolase</keyword>
<dbReference type="Gene3D" id="3.40.50.1000">
    <property type="entry name" value="HAD superfamily/HAD-like"/>
    <property type="match status" value="1"/>
</dbReference>
<evidence type="ECO:0000313" key="5">
    <source>
        <dbReference type="EMBL" id="MBO8451635.1"/>
    </source>
</evidence>
<dbReference type="GO" id="GO:0008967">
    <property type="term" value="F:phosphoglycolate phosphatase activity"/>
    <property type="evidence" value="ECO:0007669"/>
    <property type="project" value="UniProtKB-EC"/>
</dbReference>
<dbReference type="Proteomes" id="UP000823661">
    <property type="component" value="Unassembled WGS sequence"/>
</dbReference>
<dbReference type="Pfam" id="PF13419">
    <property type="entry name" value="HAD_2"/>
    <property type="match status" value="1"/>
</dbReference>
<dbReference type="SFLD" id="SFLDG01129">
    <property type="entry name" value="C1.5:_HAD__Beta-PGM__Phosphata"/>
    <property type="match status" value="1"/>
</dbReference>
<name>A0A9D9HEV6_9BACT</name>
<comment type="pathway">
    <text evidence="2">Organic acid metabolism; glycolate biosynthesis; glycolate from 2-phosphoglycolate: step 1/1.</text>
</comment>
<comment type="catalytic activity">
    <reaction evidence="1">
        <text>2-phosphoglycolate + H2O = glycolate + phosphate</text>
        <dbReference type="Rhea" id="RHEA:14369"/>
        <dbReference type="ChEBI" id="CHEBI:15377"/>
        <dbReference type="ChEBI" id="CHEBI:29805"/>
        <dbReference type="ChEBI" id="CHEBI:43474"/>
        <dbReference type="ChEBI" id="CHEBI:58033"/>
        <dbReference type="EC" id="3.1.3.18"/>
    </reaction>
</comment>
<dbReference type="InterPro" id="IPR006439">
    <property type="entry name" value="HAD-SF_hydro_IA"/>
</dbReference>
<dbReference type="SUPFAM" id="SSF56784">
    <property type="entry name" value="HAD-like"/>
    <property type="match status" value="1"/>
</dbReference>
<evidence type="ECO:0000256" key="1">
    <source>
        <dbReference type="ARBA" id="ARBA00000830"/>
    </source>
</evidence>
<dbReference type="PANTHER" id="PTHR43434">
    <property type="entry name" value="PHOSPHOGLYCOLATE PHOSPHATASE"/>
    <property type="match status" value="1"/>
</dbReference>
<dbReference type="EC" id="3.1.3.18" evidence="4"/>
<dbReference type="InterPro" id="IPR041492">
    <property type="entry name" value="HAD_2"/>
</dbReference>
<dbReference type="InterPro" id="IPR050155">
    <property type="entry name" value="HAD-like_hydrolase_sf"/>
</dbReference>
<dbReference type="InterPro" id="IPR023214">
    <property type="entry name" value="HAD_sf"/>
</dbReference>
<reference evidence="5" key="2">
    <citation type="journal article" date="2021" name="PeerJ">
        <title>Extensive microbial diversity within the chicken gut microbiome revealed by metagenomics and culture.</title>
        <authorList>
            <person name="Gilroy R."/>
            <person name="Ravi A."/>
            <person name="Getino M."/>
            <person name="Pursley I."/>
            <person name="Horton D.L."/>
            <person name="Alikhan N.F."/>
            <person name="Baker D."/>
            <person name="Gharbi K."/>
            <person name="Hall N."/>
            <person name="Watson M."/>
            <person name="Adriaenssens E.M."/>
            <person name="Foster-Nyarko E."/>
            <person name="Jarju S."/>
            <person name="Secka A."/>
            <person name="Antonio M."/>
            <person name="Oren A."/>
            <person name="Chaudhuri R.R."/>
            <person name="La Ragione R."/>
            <person name="Hildebrand F."/>
            <person name="Pallen M.J."/>
        </authorList>
    </citation>
    <scope>NUCLEOTIDE SEQUENCE</scope>
    <source>
        <strain evidence="5">B1-20833</strain>
    </source>
</reference>
<dbReference type="AlphaFoldDB" id="A0A9D9HEV6"/>
<dbReference type="SFLD" id="SFLDS00003">
    <property type="entry name" value="Haloacid_Dehalogenase"/>
    <property type="match status" value="1"/>
</dbReference>
<evidence type="ECO:0000313" key="6">
    <source>
        <dbReference type="Proteomes" id="UP000823661"/>
    </source>
</evidence>
<dbReference type="InterPro" id="IPR023198">
    <property type="entry name" value="PGP-like_dom2"/>
</dbReference>
<accession>A0A9D9HEV6</accession>
<evidence type="ECO:0000256" key="2">
    <source>
        <dbReference type="ARBA" id="ARBA00004818"/>
    </source>
</evidence>